<gene>
    <name evidence="2" type="primary">LOC110275369</name>
</gene>
<reference evidence="1" key="1">
    <citation type="journal article" date="2016" name="Nat. Genet.">
        <title>The genome sequences of Arachis duranensis and Arachis ipaensis, the diploid ancestors of cultivated peanut.</title>
        <authorList>
            <person name="Bertioli D.J."/>
            <person name="Cannon S.B."/>
            <person name="Froenicke L."/>
            <person name="Huang G."/>
            <person name="Farmer A.D."/>
            <person name="Cannon E.K."/>
            <person name="Liu X."/>
            <person name="Gao D."/>
            <person name="Clevenger J."/>
            <person name="Dash S."/>
            <person name="Ren L."/>
            <person name="Moretzsohn M.C."/>
            <person name="Shirasawa K."/>
            <person name="Huang W."/>
            <person name="Vidigal B."/>
            <person name="Abernathy B."/>
            <person name="Chu Y."/>
            <person name="Niederhuth C.E."/>
            <person name="Umale P."/>
            <person name="Araujo A.C."/>
            <person name="Kozik A."/>
            <person name="Kim K.D."/>
            <person name="Burow M.D."/>
            <person name="Varshney R.K."/>
            <person name="Wang X."/>
            <person name="Zhang X."/>
            <person name="Barkley N."/>
            <person name="Guimaraes P.M."/>
            <person name="Isobe S."/>
            <person name="Guo B."/>
            <person name="Liao B."/>
            <person name="Stalker H.T."/>
            <person name="Schmitz R.J."/>
            <person name="Scheffler B.E."/>
            <person name="Leal-Bertioli S.C."/>
            <person name="Xun X."/>
            <person name="Jackson S.A."/>
            <person name="Michelmore R."/>
            <person name="Ozias-Akins P."/>
        </authorList>
    </citation>
    <scope>NUCLEOTIDE SEQUENCE [LARGE SCALE GENOMIC DNA]</scope>
    <source>
        <strain evidence="1">cv. V14167</strain>
    </source>
</reference>
<organism evidence="1 2">
    <name type="scientific">Arachis duranensis</name>
    <name type="common">Wild peanut</name>
    <dbReference type="NCBI Taxonomy" id="130453"/>
    <lineage>
        <taxon>Eukaryota</taxon>
        <taxon>Viridiplantae</taxon>
        <taxon>Streptophyta</taxon>
        <taxon>Embryophyta</taxon>
        <taxon>Tracheophyta</taxon>
        <taxon>Spermatophyta</taxon>
        <taxon>Magnoliopsida</taxon>
        <taxon>eudicotyledons</taxon>
        <taxon>Gunneridae</taxon>
        <taxon>Pentapetalae</taxon>
        <taxon>rosids</taxon>
        <taxon>fabids</taxon>
        <taxon>Fabales</taxon>
        <taxon>Fabaceae</taxon>
        <taxon>Papilionoideae</taxon>
        <taxon>50 kb inversion clade</taxon>
        <taxon>dalbergioids sensu lato</taxon>
        <taxon>Dalbergieae</taxon>
        <taxon>Pterocarpus clade</taxon>
        <taxon>Arachis</taxon>
    </lineage>
</organism>
<accession>A0A9C6TLW2</accession>
<dbReference type="Proteomes" id="UP000515211">
    <property type="component" value="Chromosome 9"/>
</dbReference>
<evidence type="ECO:0000313" key="2">
    <source>
        <dbReference type="RefSeq" id="XP_052110729.1"/>
    </source>
</evidence>
<evidence type="ECO:0000313" key="1">
    <source>
        <dbReference type="Proteomes" id="UP000515211"/>
    </source>
</evidence>
<reference evidence="2" key="2">
    <citation type="submission" date="2025-08" db="UniProtKB">
        <authorList>
            <consortium name="RefSeq"/>
        </authorList>
    </citation>
    <scope>IDENTIFICATION</scope>
    <source>
        <tissue evidence="2">Whole plant</tissue>
    </source>
</reference>
<dbReference type="RefSeq" id="XP_052110729.1">
    <property type="nucleotide sequence ID" value="XM_052254769.1"/>
</dbReference>
<dbReference type="GeneID" id="110275369"/>
<sequence>MLDPLPALRSALSLLCWGRSPASPRFVKACGVAAGVTARGEELAPPQFCCVLYRRCWRGSPELLMLISFRMKLMLMQLQLSAAHIQRFVLFHSSLLQPSSPFILELPVWSLRSLGTNLDELINIVEP</sequence>
<name>A0A9C6TLW2_ARADU</name>
<proteinExistence type="predicted"/>
<dbReference type="AlphaFoldDB" id="A0A9C6TLW2"/>
<keyword evidence="1" id="KW-1185">Reference proteome</keyword>
<dbReference type="KEGG" id="adu:110275369"/>
<protein>
    <submittedName>
        <fullName evidence="2">Uncharacterized protein LOC110275369 isoform X1</fullName>
    </submittedName>
</protein>